<accession>A0A8S4P4X4</accession>
<comment type="similarity">
    <text evidence="2">Belongs to the CDC50/LEM3 family.</text>
</comment>
<evidence type="ECO:0000256" key="6">
    <source>
        <dbReference type="SAM" id="MobiDB-lite"/>
    </source>
</evidence>
<dbReference type="Proteomes" id="UP000749559">
    <property type="component" value="Unassembled WGS sequence"/>
</dbReference>
<proteinExistence type="inferred from homology"/>
<comment type="caution">
    <text evidence="8">The sequence shown here is derived from an EMBL/GenBank/DDBJ whole genome shotgun (WGS) entry which is preliminary data.</text>
</comment>
<keyword evidence="5 7" id="KW-0472">Membrane</keyword>
<feature type="transmembrane region" description="Helical" evidence="7">
    <location>
        <begin position="31"/>
        <end position="57"/>
    </location>
</feature>
<dbReference type="GO" id="GO:0005886">
    <property type="term" value="C:plasma membrane"/>
    <property type="evidence" value="ECO:0007669"/>
    <property type="project" value="TreeGrafter"/>
</dbReference>
<dbReference type="Pfam" id="PF03381">
    <property type="entry name" value="CDC50"/>
    <property type="match status" value="1"/>
</dbReference>
<sequence>MSTPISDEKTKSKRPKDTKFKQQKLPAWQPILTAGTVLPAFFAIGIAFIPLGVALLITANNVQEKIVEYTTDNCVSLSNPTETCAKFLENKDNVGQMCNCRVTFNLTDDFQGNVFMYYGLSNFYQNHRRYVKSRDDYQLLGKGGAASECEPYRNYQYNDSTPEIPYAPCGAIANSLFNDSFTLTYNAASGDIPVGLNRRGIAWSTDRDVKFRNPPGASLDEAFANTRQPMNWQHNITQLDPDDPDNNGYQNEDLIVWMRTAALPTFRKLYRKINHNSDPVFNGKLPKGQYTLDINY</sequence>
<protein>
    <recommendedName>
        <fullName evidence="10">P4-ATPase flippase complex beta subunit TMEM30A</fullName>
    </recommendedName>
</protein>
<comment type="subcellular location">
    <subcellularLocation>
        <location evidence="1">Membrane</location>
        <topology evidence="1">Multi-pass membrane protein</topology>
    </subcellularLocation>
</comment>
<dbReference type="EMBL" id="CAIIXF020000007">
    <property type="protein sequence ID" value="CAH1787960.1"/>
    <property type="molecule type" value="Genomic_DNA"/>
</dbReference>
<name>A0A8S4P4X4_OWEFU</name>
<organism evidence="8 9">
    <name type="scientific">Owenia fusiformis</name>
    <name type="common">Polychaete worm</name>
    <dbReference type="NCBI Taxonomy" id="6347"/>
    <lineage>
        <taxon>Eukaryota</taxon>
        <taxon>Metazoa</taxon>
        <taxon>Spiralia</taxon>
        <taxon>Lophotrochozoa</taxon>
        <taxon>Annelida</taxon>
        <taxon>Polychaeta</taxon>
        <taxon>Sedentaria</taxon>
        <taxon>Canalipalpata</taxon>
        <taxon>Sabellida</taxon>
        <taxon>Oweniida</taxon>
        <taxon>Oweniidae</taxon>
        <taxon>Owenia</taxon>
    </lineage>
</organism>
<reference evidence="8" key="1">
    <citation type="submission" date="2022-03" db="EMBL/GenBank/DDBJ databases">
        <authorList>
            <person name="Martin C."/>
        </authorList>
    </citation>
    <scope>NUCLEOTIDE SEQUENCE</scope>
</reference>
<dbReference type="PANTHER" id="PTHR10926:SF0">
    <property type="entry name" value="CDC50, ISOFORM A"/>
    <property type="match status" value="1"/>
</dbReference>
<dbReference type="PANTHER" id="PTHR10926">
    <property type="entry name" value="CELL CYCLE CONTROL PROTEIN 50"/>
    <property type="match status" value="1"/>
</dbReference>
<evidence type="ECO:0000313" key="8">
    <source>
        <dbReference type="EMBL" id="CAH1787960.1"/>
    </source>
</evidence>
<feature type="region of interest" description="Disordered" evidence="6">
    <location>
        <begin position="1"/>
        <end position="22"/>
    </location>
</feature>
<keyword evidence="3 7" id="KW-0812">Transmembrane</keyword>
<dbReference type="OrthoDB" id="340608at2759"/>
<feature type="non-terminal residue" evidence="8">
    <location>
        <position position="296"/>
    </location>
</feature>
<evidence type="ECO:0000256" key="3">
    <source>
        <dbReference type="ARBA" id="ARBA00022692"/>
    </source>
</evidence>
<dbReference type="AlphaFoldDB" id="A0A8S4P4X4"/>
<keyword evidence="4 7" id="KW-1133">Transmembrane helix</keyword>
<evidence type="ECO:0000313" key="9">
    <source>
        <dbReference type="Proteomes" id="UP000749559"/>
    </source>
</evidence>
<evidence type="ECO:0008006" key="10">
    <source>
        <dbReference type="Google" id="ProtNLM"/>
    </source>
</evidence>
<evidence type="ECO:0000256" key="1">
    <source>
        <dbReference type="ARBA" id="ARBA00004141"/>
    </source>
</evidence>
<dbReference type="PIRSF" id="PIRSF015840">
    <property type="entry name" value="DUF284_TM_euk"/>
    <property type="match status" value="1"/>
</dbReference>
<evidence type="ECO:0000256" key="2">
    <source>
        <dbReference type="ARBA" id="ARBA00009457"/>
    </source>
</evidence>
<evidence type="ECO:0000256" key="4">
    <source>
        <dbReference type="ARBA" id="ARBA00022989"/>
    </source>
</evidence>
<dbReference type="GO" id="GO:0005783">
    <property type="term" value="C:endoplasmic reticulum"/>
    <property type="evidence" value="ECO:0007669"/>
    <property type="project" value="TreeGrafter"/>
</dbReference>
<evidence type="ECO:0000256" key="5">
    <source>
        <dbReference type="ARBA" id="ARBA00023136"/>
    </source>
</evidence>
<feature type="compositionally biased region" description="Basic and acidic residues" evidence="6">
    <location>
        <begin position="1"/>
        <end position="20"/>
    </location>
</feature>
<dbReference type="InterPro" id="IPR005045">
    <property type="entry name" value="CDC50/LEM3_fam"/>
</dbReference>
<keyword evidence="9" id="KW-1185">Reference proteome</keyword>
<dbReference type="GO" id="GO:0005794">
    <property type="term" value="C:Golgi apparatus"/>
    <property type="evidence" value="ECO:0007669"/>
    <property type="project" value="TreeGrafter"/>
</dbReference>
<gene>
    <name evidence="8" type="ORF">OFUS_LOCUS13574</name>
</gene>
<evidence type="ECO:0000256" key="7">
    <source>
        <dbReference type="SAM" id="Phobius"/>
    </source>
</evidence>